<accession>D8TZZ6</accession>
<feature type="compositionally biased region" description="Basic and acidic residues" evidence="1">
    <location>
        <begin position="75"/>
        <end position="91"/>
    </location>
</feature>
<sequence length="244" mass="27582">MQHSISKSVELRRRCPGPCSTSYTITRCSVPRVERPWRTVTKANIYDMMDRQLADMERQFETMQKQIDRDIDAAMSRAREAERQADAEFQRAKSGNSQRSSFSQDMRPSPNVEIQRQEESAPGMYRYYERIQINSSGSYRGYISQPAAAATSVVKPVSPSLNPALVGALVVLGGYVTLTAAFNRNYALTNYAESKRWLLMALWPLLFLFSPKFREQFAAAIRGERVGLKREGTREGDSNAGSSE</sequence>
<proteinExistence type="predicted"/>
<feature type="compositionally biased region" description="Polar residues" evidence="1">
    <location>
        <begin position="93"/>
        <end position="106"/>
    </location>
</feature>
<reference evidence="2 3" key="1">
    <citation type="journal article" date="2010" name="Science">
        <title>Genomic analysis of organismal complexity in the multicellular green alga Volvox carteri.</title>
        <authorList>
            <person name="Prochnik S.E."/>
            <person name="Umen J."/>
            <person name="Nedelcu A.M."/>
            <person name="Hallmann A."/>
            <person name="Miller S.M."/>
            <person name="Nishii I."/>
            <person name="Ferris P."/>
            <person name="Kuo A."/>
            <person name="Mitros T."/>
            <person name="Fritz-Laylin L.K."/>
            <person name="Hellsten U."/>
            <person name="Chapman J."/>
            <person name="Simakov O."/>
            <person name="Rensing S.A."/>
            <person name="Terry A."/>
            <person name="Pangilinan J."/>
            <person name="Kapitonov V."/>
            <person name="Jurka J."/>
            <person name="Salamov A."/>
            <person name="Shapiro H."/>
            <person name="Schmutz J."/>
            <person name="Grimwood J."/>
            <person name="Lindquist E."/>
            <person name="Lucas S."/>
            <person name="Grigoriev I.V."/>
            <person name="Schmitt R."/>
            <person name="Kirk D."/>
            <person name="Rokhsar D.S."/>
        </authorList>
    </citation>
    <scope>NUCLEOTIDE SEQUENCE [LARGE SCALE GENOMIC DNA]</scope>
    <source>
        <strain evidence="3">f. Nagariensis / Eve</strain>
    </source>
</reference>
<organism evidence="3">
    <name type="scientific">Volvox carteri f. nagariensis</name>
    <dbReference type="NCBI Taxonomy" id="3068"/>
    <lineage>
        <taxon>Eukaryota</taxon>
        <taxon>Viridiplantae</taxon>
        <taxon>Chlorophyta</taxon>
        <taxon>core chlorophytes</taxon>
        <taxon>Chlorophyceae</taxon>
        <taxon>CS clade</taxon>
        <taxon>Chlamydomonadales</taxon>
        <taxon>Volvocaceae</taxon>
        <taxon>Volvox</taxon>
    </lineage>
</organism>
<evidence type="ECO:0000313" key="3">
    <source>
        <dbReference type="Proteomes" id="UP000001058"/>
    </source>
</evidence>
<dbReference type="OrthoDB" id="538686at2759"/>
<dbReference type="EMBL" id="GL378347">
    <property type="protein sequence ID" value="EFJ47020.1"/>
    <property type="molecule type" value="Genomic_DNA"/>
</dbReference>
<dbReference type="Proteomes" id="UP000001058">
    <property type="component" value="Unassembled WGS sequence"/>
</dbReference>
<feature type="region of interest" description="Disordered" evidence="1">
    <location>
        <begin position="75"/>
        <end position="118"/>
    </location>
</feature>
<evidence type="ECO:0000256" key="1">
    <source>
        <dbReference type="SAM" id="MobiDB-lite"/>
    </source>
</evidence>
<dbReference type="GeneID" id="9615999"/>
<dbReference type="RefSeq" id="XP_002951915.1">
    <property type="nucleotide sequence ID" value="XM_002951869.1"/>
</dbReference>
<protein>
    <submittedName>
        <fullName evidence="2">Uncharacterized protein</fullName>
    </submittedName>
</protein>
<dbReference type="AlphaFoldDB" id="D8TZZ6"/>
<gene>
    <name evidence="2" type="ORF">VOLCADRAFT_105310</name>
</gene>
<dbReference type="eggNOG" id="ENOG502SYNR">
    <property type="taxonomic scope" value="Eukaryota"/>
</dbReference>
<dbReference type="KEGG" id="vcn:VOLCADRAFT_105310"/>
<evidence type="ECO:0000313" key="2">
    <source>
        <dbReference type="EMBL" id="EFJ47020.1"/>
    </source>
</evidence>
<keyword evidence="3" id="KW-1185">Reference proteome</keyword>
<dbReference type="InParanoid" id="D8TZZ6"/>
<name>D8TZZ6_VOLCA</name>